<evidence type="ECO:0000313" key="2">
    <source>
        <dbReference type="Proteomes" id="UP000215145"/>
    </source>
</evidence>
<name>A0A229P392_9BACL</name>
<dbReference type="InterPro" id="IPR025321">
    <property type="entry name" value="DUF4227"/>
</dbReference>
<evidence type="ECO:0000313" key="1">
    <source>
        <dbReference type="EMBL" id="OXM16713.1"/>
    </source>
</evidence>
<dbReference type="AlphaFoldDB" id="A0A229P392"/>
<dbReference type="RefSeq" id="WP_089523797.1">
    <property type="nucleotide sequence ID" value="NZ_NMUQ01000001.1"/>
</dbReference>
<dbReference type="Proteomes" id="UP000215145">
    <property type="component" value="Unassembled WGS sequence"/>
</dbReference>
<dbReference type="Pfam" id="PF14004">
    <property type="entry name" value="DUF4227"/>
    <property type="match status" value="1"/>
</dbReference>
<sequence>MIVSVRRWLSRLVFAALFACLTVLVYESFQLGASWIRPFDPYAVPQGQALKVFELNEAPPEGGSITDRLRWFYYNGE</sequence>
<keyword evidence="2" id="KW-1185">Reference proteome</keyword>
<organism evidence="1 2">
    <name type="scientific">Paenibacillus herberti</name>
    <dbReference type="NCBI Taxonomy" id="1619309"/>
    <lineage>
        <taxon>Bacteria</taxon>
        <taxon>Bacillati</taxon>
        <taxon>Bacillota</taxon>
        <taxon>Bacilli</taxon>
        <taxon>Bacillales</taxon>
        <taxon>Paenibacillaceae</taxon>
        <taxon>Paenibacillus</taxon>
    </lineage>
</organism>
<protein>
    <recommendedName>
        <fullName evidence="3">DUF4227 domain-containing protein</fullName>
    </recommendedName>
</protein>
<dbReference type="OrthoDB" id="2691647at2"/>
<dbReference type="EMBL" id="NMUQ01000001">
    <property type="protein sequence ID" value="OXM16713.1"/>
    <property type="molecule type" value="Genomic_DNA"/>
</dbReference>
<gene>
    <name evidence="1" type="ORF">CGZ75_08660</name>
</gene>
<proteinExistence type="predicted"/>
<reference evidence="1 2" key="1">
    <citation type="submission" date="2017-07" db="EMBL/GenBank/DDBJ databases">
        <title>Paenibacillus herberti R33 genome sequencing and assembly.</title>
        <authorList>
            <person name="Su W."/>
        </authorList>
    </citation>
    <scope>NUCLEOTIDE SEQUENCE [LARGE SCALE GENOMIC DNA]</scope>
    <source>
        <strain evidence="1 2">R33</strain>
    </source>
</reference>
<comment type="caution">
    <text evidence="1">The sequence shown here is derived from an EMBL/GenBank/DDBJ whole genome shotgun (WGS) entry which is preliminary data.</text>
</comment>
<evidence type="ECO:0008006" key="3">
    <source>
        <dbReference type="Google" id="ProtNLM"/>
    </source>
</evidence>
<accession>A0A229P392</accession>